<feature type="transmembrane region" description="Helical" evidence="13">
    <location>
        <begin position="20"/>
        <end position="38"/>
    </location>
</feature>
<gene>
    <name evidence="14" type="primary">Gxylt1-L1</name>
    <name evidence="14" type="ORF">Hamer_G001461</name>
</gene>
<evidence type="ECO:0000256" key="2">
    <source>
        <dbReference type="ARBA" id="ARBA00006351"/>
    </source>
</evidence>
<dbReference type="Gene3D" id="3.90.550.10">
    <property type="entry name" value="Spore Coat Polysaccharide Biosynthesis Protein SpsA, Chain A"/>
    <property type="match status" value="1"/>
</dbReference>
<comment type="catalytic activity">
    <reaction evidence="12">
        <text>3-O-(beta-D-glucosyl)-L-seryl-[EGF-like domain protein] + UDP-alpha-D-xylose = 3-O-[alpha-D-xylosyl-(1-&gt;3)-beta-D-glucosyl]-L-seryl-[EGF-like domain protein] + UDP + H(+)</text>
        <dbReference type="Rhea" id="RHEA:56064"/>
        <dbReference type="Rhea" id="RHEA-COMP:14610"/>
        <dbReference type="Rhea" id="RHEA-COMP:14611"/>
        <dbReference type="ChEBI" id="CHEBI:15378"/>
        <dbReference type="ChEBI" id="CHEBI:57632"/>
        <dbReference type="ChEBI" id="CHEBI:58223"/>
        <dbReference type="ChEBI" id="CHEBI:140575"/>
        <dbReference type="ChEBI" id="CHEBI:140576"/>
        <dbReference type="EC" id="2.4.2.42"/>
    </reaction>
</comment>
<dbReference type="Pfam" id="PF01501">
    <property type="entry name" value="Glyco_transf_8"/>
    <property type="match status" value="1"/>
</dbReference>
<name>A0A8J5N7U4_HOMAM</name>
<proteinExistence type="inferred from homology"/>
<organism evidence="14 15">
    <name type="scientific">Homarus americanus</name>
    <name type="common">American lobster</name>
    <dbReference type="NCBI Taxonomy" id="6706"/>
    <lineage>
        <taxon>Eukaryota</taxon>
        <taxon>Metazoa</taxon>
        <taxon>Ecdysozoa</taxon>
        <taxon>Arthropoda</taxon>
        <taxon>Crustacea</taxon>
        <taxon>Multicrustacea</taxon>
        <taxon>Malacostraca</taxon>
        <taxon>Eumalacostraca</taxon>
        <taxon>Eucarida</taxon>
        <taxon>Decapoda</taxon>
        <taxon>Pleocyemata</taxon>
        <taxon>Astacidea</taxon>
        <taxon>Nephropoidea</taxon>
        <taxon>Nephropidae</taxon>
        <taxon>Homarus</taxon>
    </lineage>
</organism>
<accession>A0A8J5N7U4</accession>
<dbReference type="SUPFAM" id="SSF53448">
    <property type="entry name" value="Nucleotide-diphospho-sugar transferases"/>
    <property type="match status" value="1"/>
</dbReference>
<comment type="subcellular location">
    <subcellularLocation>
        <location evidence="1">Membrane</location>
        <topology evidence="1">Single-pass type II membrane protein</topology>
    </subcellularLocation>
</comment>
<dbReference type="EMBL" id="JAHLQT010006108">
    <property type="protein sequence ID" value="KAG7175385.1"/>
    <property type="molecule type" value="Genomic_DNA"/>
</dbReference>
<keyword evidence="9" id="KW-0325">Glycoprotein</keyword>
<reference evidence="14" key="1">
    <citation type="journal article" date="2021" name="Sci. Adv.">
        <title>The American lobster genome reveals insights on longevity, neural, and immune adaptations.</title>
        <authorList>
            <person name="Polinski J.M."/>
            <person name="Zimin A.V."/>
            <person name="Clark K.F."/>
            <person name="Kohn A.B."/>
            <person name="Sadowski N."/>
            <person name="Timp W."/>
            <person name="Ptitsyn A."/>
            <person name="Khanna P."/>
            <person name="Romanova D.Y."/>
            <person name="Williams P."/>
            <person name="Greenwood S.J."/>
            <person name="Moroz L.L."/>
            <person name="Walt D.R."/>
            <person name="Bodnar A.G."/>
        </authorList>
    </citation>
    <scope>NUCLEOTIDE SEQUENCE</scope>
    <source>
        <strain evidence="14">GMGI-L3</strain>
    </source>
</reference>
<dbReference type="InterPro" id="IPR051993">
    <property type="entry name" value="Glycosyltransferase_8"/>
</dbReference>
<evidence type="ECO:0000256" key="10">
    <source>
        <dbReference type="ARBA" id="ARBA00037301"/>
    </source>
</evidence>
<dbReference type="InterPro" id="IPR029044">
    <property type="entry name" value="Nucleotide-diphossugar_trans"/>
</dbReference>
<evidence type="ECO:0000256" key="9">
    <source>
        <dbReference type="ARBA" id="ARBA00023180"/>
    </source>
</evidence>
<keyword evidence="7 13" id="KW-1133">Transmembrane helix</keyword>
<protein>
    <recommendedName>
        <fullName evidence="11">UDP-D-xylose:beta-D-glucoside alpha-1,3-D-xylosyltransferase</fullName>
        <ecNumber evidence="11">2.4.2.42</ecNumber>
    </recommendedName>
</protein>
<keyword evidence="8 13" id="KW-0472">Membrane</keyword>
<evidence type="ECO:0000256" key="5">
    <source>
        <dbReference type="ARBA" id="ARBA00022692"/>
    </source>
</evidence>
<keyword evidence="3" id="KW-0328">Glycosyltransferase</keyword>
<evidence type="ECO:0000256" key="1">
    <source>
        <dbReference type="ARBA" id="ARBA00004606"/>
    </source>
</evidence>
<evidence type="ECO:0000256" key="12">
    <source>
        <dbReference type="ARBA" id="ARBA00049181"/>
    </source>
</evidence>
<dbReference type="EC" id="2.4.2.42" evidence="11"/>
<keyword evidence="6" id="KW-0735">Signal-anchor</keyword>
<dbReference type="GO" id="GO:0140563">
    <property type="term" value="F:UDP-D-xylose:beta-D-glucoside alpha-1,3-D-xylosyltransferase activity"/>
    <property type="evidence" value="ECO:0007669"/>
    <property type="project" value="UniProtKB-EC"/>
</dbReference>
<evidence type="ECO:0000256" key="13">
    <source>
        <dbReference type="SAM" id="Phobius"/>
    </source>
</evidence>
<dbReference type="PANTHER" id="PTHR46012:SF2">
    <property type="entry name" value="IP22168P"/>
    <property type="match status" value="1"/>
</dbReference>
<evidence type="ECO:0000256" key="8">
    <source>
        <dbReference type="ARBA" id="ARBA00023136"/>
    </source>
</evidence>
<comment type="function">
    <text evidence="10">Glycosyltransferase which elongates the O-linked glucose attached to EGF-like repeats in the extracellular domain of Notch proteins by catalyzing the addition of xylose.</text>
</comment>
<keyword evidence="5 13" id="KW-0812">Transmembrane</keyword>
<evidence type="ECO:0000256" key="7">
    <source>
        <dbReference type="ARBA" id="ARBA00022989"/>
    </source>
</evidence>
<evidence type="ECO:0000313" key="14">
    <source>
        <dbReference type="EMBL" id="KAG7175385.1"/>
    </source>
</evidence>
<evidence type="ECO:0000313" key="15">
    <source>
        <dbReference type="Proteomes" id="UP000747542"/>
    </source>
</evidence>
<dbReference type="GO" id="GO:0016266">
    <property type="term" value="P:protein O-linked glycosylation via N-acetyl-galactosamine"/>
    <property type="evidence" value="ECO:0007669"/>
    <property type="project" value="TreeGrafter"/>
</dbReference>
<dbReference type="GO" id="GO:0016020">
    <property type="term" value="C:membrane"/>
    <property type="evidence" value="ECO:0007669"/>
    <property type="project" value="UniProtKB-SubCell"/>
</dbReference>
<evidence type="ECO:0000256" key="3">
    <source>
        <dbReference type="ARBA" id="ARBA00022676"/>
    </source>
</evidence>
<keyword evidence="4" id="KW-0808">Transferase</keyword>
<dbReference type="AlphaFoldDB" id="A0A8J5N7U4"/>
<evidence type="ECO:0000256" key="11">
    <source>
        <dbReference type="ARBA" id="ARBA00038854"/>
    </source>
</evidence>
<evidence type="ECO:0000256" key="6">
    <source>
        <dbReference type="ARBA" id="ARBA00022968"/>
    </source>
</evidence>
<keyword evidence="15" id="KW-1185">Reference proteome</keyword>
<comment type="caution">
    <text evidence="14">The sequence shown here is derived from an EMBL/GenBank/DDBJ whole genome shotgun (WGS) entry which is preliminary data.</text>
</comment>
<sequence>MTILSYFRCVRKRGRTMVPFVMLFYVAVILMFVQYNFYEVWNTSVASPIRDGHGQDAREIVFFISVCKGEADNRQGGKIASDIDRQLRQTAVLLKSAAALSSSVLRFKVVTDSEDLFHQITNLTSSWPADYQKRILMDYHKVWYPAERKDMRSMFRVCSTERLFIPEMFSDLDAGIYVDTDMLFLRPPEQLWEEFQKFNDVQLAALAPCLFHYDTNRNKLPYYGKTGLNAGVMLLNITRMKSFPEGGWMPALIKVFDRIKKKMKLADQDIINVLFSKYPELMYELGCEWNYRIFQCSKGTNKCPDAATNGISLLHGNALAFVSGEEMKIQAVFEAWERHVMGSSVSTLLTTLQQDLESVSTKHLPSKCARIRRRGGAWEAFTEGGRSVWDTAGSPPRRSVKGASITL</sequence>
<dbReference type="PANTHER" id="PTHR46012">
    <property type="entry name" value="IP22168P"/>
    <property type="match status" value="1"/>
</dbReference>
<dbReference type="InterPro" id="IPR002495">
    <property type="entry name" value="Glyco_trans_8"/>
</dbReference>
<evidence type="ECO:0000256" key="4">
    <source>
        <dbReference type="ARBA" id="ARBA00022679"/>
    </source>
</evidence>
<comment type="similarity">
    <text evidence="2">Belongs to the glycosyltransferase 8 family.</text>
</comment>
<dbReference type="Proteomes" id="UP000747542">
    <property type="component" value="Unassembled WGS sequence"/>
</dbReference>